<keyword evidence="3" id="KW-0540">Nuclease</keyword>
<dbReference type="InterPro" id="IPR036691">
    <property type="entry name" value="Endo/exonu/phosph_ase_sf"/>
</dbReference>
<sequence length="345" mass="37815">MSRTIRIATFNLESLDDTGDLSFEERAAVLRPQLERLDADILCLQEVNGQREAKGEPRTLRALARLLEGGPYAAFHRTSGGEGTRLADRHNLVLVSRWPILAARQYRQDLVPPPQVRMVTADPAQPGGDAVTWDRPVLHGEIELPGGRRLHVFNLHLRAPIAAPVPGQKKNASTWKSVGGWAEGFYLASIKRAGQALEARLAVERVFDADPQALILVAGDLNAEIEQTPVRIIRADLDETGNGHLAGRSLVPLERSVPEERRFTVLHGGDAVMLDHLLVSRALLGWFRSAEIHNEALGDELIAHATVSHSPESYHAPLVARFELPEQALPDQTVTDTSAPGEPMP</sequence>
<comment type="caution">
    <text evidence="3">The sequence shown here is derived from an EMBL/GenBank/DDBJ whole genome shotgun (WGS) entry which is preliminary data.</text>
</comment>
<keyword evidence="4" id="KW-1185">Reference proteome</keyword>
<evidence type="ECO:0000313" key="3">
    <source>
        <dbReference type="EMBL" id="MDQ2106367.1"/>
    </source>
</evidence>
<dbReference type="InterPro" id="IPR005135">
    <property type="entry name" value="Endo/exonuclease/phosphatase"/>
</dbReference>
<organism evidence="3 4">
    <name type="scientific">Azospirillum isscasi</name>
    <dbReference type="NCBI Taxonomy" id="3053926"/>
    <lineage>
        <taxon>Bacteria</taxon>
        <taxon>Pseudomonadati</taxon>
        <taxon>Pseudomonadota</taxon>
        <taxon>Alphaproteobacteria</taxon>
        <taxon>Rhodospirillales</taxon>
        <taxon>Azospirillaceae</taxon>
        <taxon>Azospirillum</taxon>
    </lineage>
</organism>
<dbReference type="RefSeq" id="WP_306711663.1">
    <property type="nucleotide sequence ID" value="NZ_JAUJFI010000235.1"/>
</dbReference>
<keyword evidence="3" id="KW-0378">Hydrolase</keyword>
<dbReference type="Pfam" id="PF03372">
    <property type="entry name" value="Exo_endo_phos"/>
    <property type="match status" value="1"/>
</dbReference>
<dbReference type="SUPFAM" id="SSF56219">
    <property type="entry name" value="DNase I-like"/>
    <property type="match status" value="1"/>
</dbReference>
<dbReference type="PANTHER" id="PTHR42834:SF1">
    <property type="entry name" value="ENDONUCLEASE_EXONUCLEASE_PHOSPHATASE FAMILY PROTEIN (AFU_ORTHOLOGUE AFUA_3G09210)"/>
    <property type="match status" value="1"/>
</dbReference>
<feature type="domain" description="Endonuclease/exonuclease/phosphatase" evidence="2">
    <location>
        <begin position="8"/>
        <end position="284"/>
    </location>
</feature>
<evidence type="ECO:0000256" key="1">
    <source>
        <dbReference type="SAM" id="MobiDB-lite"/>
    </source>
</evidence>
<protein>
    <submittedName>
        <fullName evidence="3">Endonuclease/exonuclease/phosphatase family protein</fullName>
    </submittedName>
</protein>
<dbReference type="Gene3D" id="3.60.10.10">
    <property type="entry name" value="Endonuclease/exonuclease/phosphatase"/>
    <property type="match status" value="1"/>
</dbReference>
<keyword evidence="3" id="KW-0255">Endonuclease</keyword>
<evidence type="ECO:0000259" key="2">
    <source>
        <dbReference type="Pfam" id="PF03372"/>
    </source>
</evidence>
<feature type="region of interest" description="Disordered" evidence="1">
    <location>
        <begin position="326"/>
        <end position="345"/>
    </location>
</feature>
<dbReference type="GO" id="GO:0004519">
    <property type="term" value="F:endonuclease activity"/>
    <property type="evidence" value="ECO:0007669"/>
    <property type="project" value="UniProtKB-KW"/>
</dbReference>
<dbReference type="Proteomes" id="UP001227317">
    <property type="component" value="Unassembled WGS sequence"/>
</dbReference>
<proteinExistence type="predicted"/>
<reference evidence="3 4" key="1">
    <citation type="submission" date="2023-06" db="EMBL/GenBank/DDBJ databases">
        <title>Azospirillum isscasensis sp.nov, a bacterium isolated from rhizosphere soil of rice.</title>
        <authorList>
            <person name="Wang H."/>
        </authorList>
    </citation>
    <scope>NUCLEOTIDE SEQUENCE [LARGE SCALE GENOMIC DNA]</scope>
    <source>
        <strain evidence="3 4">C340-1</strain>
    </source>
</reference>
<dbReference type="EMBL" id="JAUJFI010000235">
    <property type="protein sequence ID" value="MDQ2106367.1"/>
    <property type="molecule type" value="Genomic_DNA"/>
</dbReference>
<evidence type="ECO:0000313" key="4">
    <source>
        <dbReference type="Proteomes" id="UP001227317"/>
    </source>
</evidence>
<dbReference type="PANTHER" id="PTHR42834">
    <property type="entry name" value="ENDONUCLEASE/EXONUCLEASE/PHOSPHATASE FAMILY PROTEIN (AFU_ORTHOLOGUE AFUA_3G09210)"/>
    <property type="match status" value="1"/>
</dbReference>
<accession>A0ABU0WQF5</accession>
<name>A0ABU0WQF5_9PROT</name>
<gene>
    <name evidence="3" type="ORF">QSG27_26985</name>
</gene>